<dbReference type="InterPro" id="IPR000859">
    <property type="entry name" value="CUB_dom"/>
</dbReference>
<dbReference type="InterPro" id="IPR035914">
    <property type="entry name" value="Sperma_CUB_dom_sf"/>
</dbReference>
<evidence type="ECO:0000313" key="6">
    <source>
        <dbReference type="EMBL" id="SSX01902.1"/>
    </source>
</evidence>
<dbReference type="SUPFAM" id="SSF57424">
    <property type="entry name" value="LDL receptor-like module"/>
    <property type="match status" value="1"/>
</dbReference>
<keyword evidence="1 2" id="KW-1015">Disulfide bond</keyword>
<evidence type="ECO:0000256" key="4">
    <source>
        <dbReference type="SAM" id="Phobius"/>
    </source>
</evidence>
<comment type="caution">
    <text evidence="2">Lacks conserved residue(s) required for the propagation of feature annotation.</text>
</comment>
<protein>
    <submittedName>
        <fullName evidence="6">CSON006482 protein</fullName>
    </submittedName>
</protein>
<dbReference type="Gene3D" id="2.60.120.290">
    <property type="entry name" value="Spermadhesin, CUB domain"/>
    <property type="match status" value="1"/>
</dbReference>
<evidence type="ECO:0000256" key="1">
    <source>
        <dbReference type="ARBA" id="ARBA00023157"/>
    </source>
</evidence>
<dbReference type="InterPro" id="IPR002172">
    <property type="entry name" value="LDrepeatLR_classA_rpt"/>
</dbReference>
<dbReference type="PROSITE" id="PS01209">
    <property type="entry name" value="LDLRA_1"/>
    <property type="match status" value="1"/>
</dbReference>
<sequence length="753" mass="85880">MFLKLREEDGNGKIYAEPPLSLPRLGITLSRQQISKQQTDVTKKRKRKRNISIYRHDDTKSYSDYTSFYYYFSNKSWLHHSYKQIQQNCKKKSENFSSSALVFLSIFFLLLYFPSGFASTTPKTTTTTISTILVNGEPGQNFGSTVVVATEATTTTIVNKSNSSSSKNSKNDKNKNVGSTIKIITEEEQRRRREWKQKQLQQLQSDQPQLLPLMQQQPCSISELTCSNGKCVPLNKYCDNVNDCGDSSDEPRFCTKCNRTYHGTIGLTYNLELHRPKEDKIPYVCLLTFTASGGIHGDLIQITIDSFTIGKFTSYTQDGCPDGYLQISEQSRISVGGMWCGNGWGPSIIYSETRTLVLAVKLFKLSRDSEGYNFDFRIKYKVLPKDKAVVRYGGIKYEEIIPWSDSKEIGSQSNDAMNVTAYLEHFYGNYNQKLDKQFYHDRSISTGYASNSHVSGRKTELTTGRSNRYTNYTEPKYYLGDLIPGTYCSRIFSDCDKKACRLQSPNFPGVYPRNLTCYYAVRQHEVPPGKHALIIMRQPKGNLIWINSETQATIKSKSDKDKFVPKIHTWDECDNVQDYVTVYDGYTTRDPIIMKFCGGGQALPASISSGPELLIDVRFVEQKSPTYAKNKRNCEFWIRGTGHGILESPQHSLPPNSTCLYHLQGTETASRSYEQMQLLRRGNSPLPSRFKVWISVYKFEYGPKYGLTDENALLTQHEDCTGILRIWDGPMRELPHSPVKRNPTPNTVKIRHI</sequence>
<evidence type="ECO:0000256" key="2">
    <source>
        <dbReference type="PROSITE-ProRule" id="PRU00124"/>
    </source>
</evidence>
<dbReference type="InterPro" id="IPR036055">
    <property type="entry name" value="LDL_receptor-like_sf"/>
</dbReference>
<dbReference type="InterPro" id="IPR053207">
    <property type="entry name" value="Non-NMDA_GluR_Accessory"/>
</dbReference>
<dbReference type="Gene3D" id="4.10.400.10">
    <property type="entry name" value="Low-density Lipoprotein Receptor"/>
    <property type="match status" value="1"/>
</dbReference>
<dbReference type="PROSITE" id="PS50068">
    <property type="entry name" value="LDLRA_2"/>
    <property type="match status" value="1"/>
</dbReference>
<reference evidence="7" key="2">
    <citation type="submission" date="2018-07" db="EMBL/GenBank/DDBJ databases">
        <authorList>
            <person name="Quirk P.G."/>
            <person name="Krulwich T.A."/>
        </authorList>
    </citation>
    <scope>NUCLEOTIDE SEQUENCE</scope>
</reference>
<feature type="transmembrane region" description="Helical" evidence="4">
    <location>
        <begin position="96"/>
        <end position="113"/>
    </location>
</feature>
<proteinExistence type="predicted"/>
<feature type="region of interest" description="Disordered" evidence="3">
    <location>
        <begin position="159"/>
        <end position="181"/>
    </location>
</feature>
<dbReference type="PANTHER" id="PTHR47537">
    <property type="entry name" value="CUBILIN"/>
    <property type="match status" value="1"/>
</dbReference>
<feature type="compositionally biased region" description="Low complexity" evidence="3">
    <location>
        <begin position="159"/>
        <end position="168"/>
    </location>
</feature>
<dbReference type="SUPFAM" id="SSF49854">
    <property type="entry name" value="Spermadhesin, CUB domain"/>
    <property type="match status" value="2"/>
</dbReference>
<accession>A0A336KDG4</accession>
<dbReference type="PANTHER" id="PTHR47537:SF4">
    <property type="entry name" value="GH12701P"/>
    <property type="match status" value="1"/>
</dbReference>
<feature type="disulfide bond" evidence="2">
    <location>
        <begin position="219"/>
        <end position="231"/>
    </location>
</feature>
<dbReference type="GO" id="GO:0005886">
    <property type="term" value="C:plasma membrane"/>
    <property type="evidence" value="ECO:0007669"/>
    <property type="project" value="TreeGrafter"/>
</dbReference>
<feature type="domain" description="CUB" evidence="5">
    <location>
        <begin position="488"/>
        <end position="615"/>
    </location>
</feature>
<dbReference type="SMART" id="SM00042">
    <property type="entry name" value="CUB"/>
    <property type="match status" value="1"/>
</dbReference>
<keyword evidence="4" id="KW-0812">Transmembrane</keyword>
<dbReference type="CDD" id="cd00041">
    <property type="entry name" value="CUB"/>
    <property type="match status" value="1"/>
</dbReference>
<dbReference type="PROSITE" id="PS01180">
    <property type="entry name" value="CUB"/>
    <property type="match status" value="2"/>
</dbReference>
<name>A0A336KDG4_CULSO</name>
<evidence type="ECO:0000259" key="5">
    <source>
        <dbReference type="PROSITE" id="PS01180"/>
    </source>
</evidence>
<keyword evidence="4" id="KW-0472">Membrane</keyword>
<keyword evidence="4" id="KW-1133">Transmembrane helix</keyword>
<dbReference type="EMBL" id="UFQS01000243">
    <property type="protein sequence ID" value="SSX01902.1"/>
    <property type="molecule type" value="Genomic_DNA"/>
</dbReference>
<evidence type="ECO:0000313" key="7">
    <source>
        <dbReference type="EMBL" id="SSX22279.1"/>
    </source>
</evidence>
<reference evidence="6" key="1">
    <citation type="submission" date="2018-04" db="EMBL/GenBank/DDBJ databases">
        <authorList>
            <person name="Go L.Y."/>
            <person name="Mitchell J.A."/>
        </authorList>
    </citation>
    <scope>NUCLEOTIDE SEQUENCE</scope>
    <source>
        <tissue evidence="6">Whole organism</tissue>
    </source>
</reference>
<dbReference type="CDD" id="cd00112">
    <property type="entry name" value="LDLa"/>
    <property type="match status" value="1"/>
</dbReference>
<feature type="domain" description="CUB" evidence="5">
    <location>
        <begin position="257"/>
        <end position="383"/>
    </location>
</feature>
<dbReference type="VEuPathDB" id="VectorBase:CSON006482"/>
<dbReference type="EMBL" id="UFQT01000243">
    <property type="protein sequence ID" value="SSX22279.1"/>
    <property type="molecule type" value="Genomic_DNA"/>
</dbReference>
<dbReference type="Pfam" id="PF00057">
    <property type="entry name" value="Ldl_recept_a"/>
    <property type="match status" value="1"/>
</dbReference>
<organism evidence="6">
    <name type="scientific">Culicoides sonorensis</name>
    <name type="common">Biting midge</name>
    <dbReference type="NCBI Taxonomy" id="179676"/>
    <lineage>
        <taxon>Eukaryota</taxon>
        <taxon>Metazoa</taxon>
        <taxon>Ecdysozoa</taxon>
        <taxon>Arthropoda</taxon>
        <taxon>Hexapoda</taxon>
        <taxon>Insecta</taxon>
        <taxon>Pterygota</taxon>
        <taxon>Neoptera</taxon>
        <taxon>Endopterygota</taxon>
        <taxon>Diptera</taxon>
        <taxon>Nematocera</taxon>
        <taxon>Chironomoidea</taxon>
        <taxon>Ceratopogonidae</taxon>
        <taxon>Ceratopogoninae</taxon>
        <taxon>Culicoides</taxon>
        <taxon>Monoculicoides</taxon>
    </lineage>
</organism>
<evidence type="ECO:0000256" key="3">
    <source>
        <dbReference type="SAM" id="MobiDB-lite"/>
    </source>
</evidence>
<gene>
    <name evidence="6" type="primary">CSON006482</name>
</gene>
<feature type="disulfide bond" evidence="2">
    <location>
        <begin position="226"/>
        <end position="244"/>
    </location>
</feature>
<dbReference type="InterPro" id="IPR023415">
    <property type="entry name" value="LDLR_class-A_CS"/>
</dbReference>
<dbReference type="AlphaFoldDB" id="A0A336KDG4"/>
<dbReference type="SMART" id="SM00192">
    <property type="entry name" value="LDLa"/>
    <property type="match status" value="1"/>
</dbReference>